<accession>A0A284VTX0</accession>
<dbReference type="EMBL" id="FZMP01000233">
    <property type="protein sequence ID" value="SNQ62730.1"/>
    <property type="molecule type" value="Genomic_DNA"/>
</dbReference>
<evidence type="ECO:0000313" key="2">
    <source>
        <dbReference type="Proteomes" id="UP000218615"/>
    </source>
</evidence>
<evidence type="ECO:0000313" key="1">
    <source>
        <dbReference type="EMBL" id="SNQ62730.1"/>
    </source>
</evidence>
<name>A0A284VTX0_9EURY</name>
<gene>
    <name evidence="1" type="ORF">MNV_830011</name>
</gene>
<proteinExistence type="predicted"/>
<sequence>MMAQRIDRTLNPFYRKQYPEAVILCTLVLYYELEHSPEEISRSVGLPVEGRIRYPTCETIDGWISEYSYLFAIGGRDIPIRGEFREADELYKRIDGIRVYTLGTESRQSKLVVLEDCWSNDKKTLKEFLRLAVSRFRTLPSRCDTDGWHSYGTLLEKLGIKRGIVHHFKEWKSVEGYHTNNMEHWAKERHTNTT</sequence>
<organism evidence="1 2">
    <name type="scientific">Candidatus Methanoperedens nitratireducens</name>
    <dbReference type="NCBI Taxonomy" id="1392998"/>
    <lineage>
        <taxon>Archaea</taxon>
        <taxon>Methanobacteriati</taxon>
        <taxon>Methanobacteriota</taxon>
        <taxon>Stenosarchaea group</taxon>
        <taxon>Methanomicrobia</taxon>
        <taxon>Methanosarcinales</taxon>
        <taxon>ANME-2 cluster</taxon>
        <taxon>Candidatus Methanoperedentaceae</taxon>
        <taxon>Candidatus Methanoperedens</taxon>
    </lineage>
</organism>
<keyword evidence="2" id="KW-1185">Reference proteome</keyword>
<dbReference type="Proteomes" id="UP000218615">
    <property type="component" value="Unassembled WGS sequence"/>
</dbReference>
<dbReference type="PROSITE" id="PS50270">
    <property type="entry name" value="NGF_2"/>
    <property type="match status" value="1"/>
</dbReference>
<reference evidence="2" key="1">
    <citation type="submission" date="2017-06" db="EMBL/GenBank/DDBJ databases">
        <authorList>
            <person name="Cremers G."/>
        </authorList>
    </citation>
    <scope>NUCLEOTIDE SEQUENCE [LARGE SCALE GENOMIC DNA]</scope>
</reference>
<protein>
    <submittedName>
        <fullName evidence="1">Uncharacterized protein</fullName>
    </submittedName>
</protein>
<dbReference type="RefSeq" id="WP_096207255.1">
    <property type="nucleotide sequence ID" value="NZ_FZMP01000233.1"/>
</dbReference>
<dbReference type="AlphaFoldDB" id="A0A284VTX0"/>